<dbReference type="InterPro" id="IPR018060">
    <property type="entry name" value="HTH_AraC"/>
</dbReference>
<keyword evidence="2" id="KW-0238">DNA-binding</keyword>
<proteinExistence type="predicted"/>
<evidence type="ECO:0000259" key="4">
    <source>
        <dbReference type="PROSITE" id="PS01124"/>
    </source>
</evidence>
<dbReference type="AlphaFoldDB" id="A0A9X3D7D2"/>
<evidence type="ECO:0000256" key="3">
    <source>
        <dbReference type="ARBA" id="ARBA00023163"/>
    </source>
</evidence>
<keyword evidence="6" id="KW-1185">Reference proteome</keyword>
<dbReference type="EMBL" id="JAPKFM010000027">
    <property type="protein sequence ID" value="MCX2966438.1"/>
    <property type="molecule type" value="Genomic_DNA"/>
</dbReference>
<evidence type="ECO:0000313" key="5">
    <source>
        <dbReference type="EMBL" id="MCX2966438.1"/>
    </source>
</evidence>
<dbReference type="InterPro" id="IPR009057">
    <property type="entry name" value="Homeodomain-like_sf"/>
</dbReference>
<dbReference type="GO" id="GO:0003700">
    <property type="term" value="F:DNA-binding transcription factor activity"/>
    <property type="evidence" value="ECO:0007669"/>
    <property type="project" value="InterPro"/>
</dbReference>
<evidence type="ECO:0000313" key="6">
    <source>
        <dbReference type="Proteomes" id="UP001143347"/>
    </source>
</evidence>
<feature type="domain" description="HTH araC/xylS-type" evidence="4">
    <location>
        <begin position="265"/>
        <end position="358"/>
    </location>
</feature>
<dbReference type="GO" id="GO:0000976">
    <property type="term" value="F:transcription cis-regulatory region binding"/>
    <property type="evidence" value="ECO:0007669"/>
    <property type="project" value="TreeGrafter"/>
</dbReference>
<name>A0A9X3D7D2_9ACTN</name>
<dbReference type="Pfam" id="PF12625">
    <property type="entry name" value="Arabinose_bd"/>
    <property type="match status" value="1"/>
</dbReference>
<reference evidence="5" key="1">
    <citation type="submission" date="2022-10" db="EMBL/GenBank/DDBJ databases">
        <title>WGS of marine actinomycetes from Thailand.</title>
        <authorList>
            <person name="Thawai C."/>
        </authorList>
    </citation>
    <scope>NUCLEOTIDE SEQUENCE</scope>
    <source>
        <strain evidence="5">SW21</strain>
    </source>
</reference>
<dbReference type="Proteomes" id="UP001143347">
    <property type="component" value="Unassembled WGS sequence"/>
</dbReference>
<evidence type="ECO:0000256" key="1">
    <source>
        <dbReference type="ARBA" id="ARBA00023015"/>
    </source>
</evidence>
<comment type="caution">
    <text evidence="5">The sequence shown here is derived from an EMBL/GenBank/DDBJ whole genome shotgun (WGS) entry which is preliminary data.</text>
</comment>
<gene>
    <name evidence="5" type="ORF">OSB52_20350</name>
</gene>
<dbReference type="GO" id="GO:0005829">
    <property type="term" value="C:cytosol"/>
    <property type="evidence" value="ECO:0007669"/>
    <property type="project" value="TreeGrafter"/>
</dbReference>
<organism evidence="5 6">
    <name type="scientific">Gordonia aquimaris</name>
    <dbReference type="NCBI Taxonomy" id="2984863"/>
    <lineage>
        <taxon>Bacteria</taxon>
        <taxon>Bacillati</taxon>
        <taxon>Actinomycetota</taxon>
        <taxon>Actinomycetes</taxon>
        <taxon>Mycobacteriales</taxon>
        <taxon>Gordoniaceae</taxon>
        <taxon>Gordonia</taxon>
    </lineage>
</organism>
<dbReference type="InterPro" id="IPR032687">
    <property type="entry name" value="AraC-type_N"/>
</dbReference>
<dbReference type="SMART" id="SM00342">
    <property type="entry name" value="HTH_ARAC"/>
    <property type="match status" value="1"/>
</dbReference>
<protein>
    <submittedName>
        <fullName evidence="5">AraC family transcriptional regulator</fullName>
    </submittedName>
</protein>
<dbReference type="PROSITE" id="PS01124">
    <property type="entry name" value="HTH_ARAC_FAMILY_2"/>
    <property type="match status" value="1"/>
</dbReference>
<dbReference type="PANTHER" id="PTHR47894:SF1">
    <property type="entry name" value="HTH-TYPE TRANSCRIPTIONAL REGULATOR VQSM"/>
    <property type="match status" value="1"/>
</dbReference>
<dbReference type="SUPFAM" id="SSF46689">
    <property type="entry name" value="Homeodomain-like"/>
    <property type="match status" value="1"/>
</dbReference>
<dbReference type="RefSeq" id="WP_235726023.1">
    <property type="nucleotide sequence ID" value="NZ_JAPKFM010000027.1"/>
</dbReference>
<dbReference type="Gene3D" id="1.10.10.60">
    <property type="entry name" value="Homeodomain-like"/>
    <property type="match status" value="1"/>
</dbReference>
<keyword evidence="3" id="KW-0804">Transcription</keyword>
<keyword evidence="1" id="KW-0805">Transcription regulation</keyword>
<evidence type="ECO:0000256" key="2">
    <source>
        <dbReference type="ARBA" id="ARBA00023125"/>
    </source>
</evidence>
<accession>A0A9X3D7D2</accession>
<sequence>MIVEAGGGLDDSDPADPVFARMPDPWDHPRTTAGVAIICDWAQRHGSAIERLLDGSGLTRASLGDATVLIEAQQEIVVIRNLLDALGHRPAIGAQIGREYHLTSYGYYGYLLQACEIVADMVRCGLRYSPLTFAFATMTGELLAGERWSLAAHTDGVPDDIAAFVIERDLSASVQMQRELFAGTGVTPLQEVRFAHRVEDAAVRRAYTEVFNAPVRFGCTRDELIFERSYLDLPLPMANPHTAAVIIEQCERIRAERLHANGIAGRVRAYLLDRPSLDCTLEECAADLHYSARTLRRGLTREGTSYRAIHDDVRRSLAHDLMRDTNLPRTQIAERLGYRDWSSFSRAMRRWAGTAHAQ</sequence>
<dbReference type="PANTHER" id="PTHR47894">
    <property type="entry name" value="HTH-TYPE TRANSCRIPTIONAL REGULATOR GADX"/>
    <property type="match status" value="1"/>
</dbReference>
<dbReference type="Pfam" id="PF12833">
    <property type="entry name" value="HTH_18"/>
    <property type="match status" value="1"/>
</dbReference>